<evidence type="ECO:0000313" key="2">
    <source>
        <dbReference type="Proteomes" id="UP000192328"/>
    </source>
</evidence>
<keyword evidence="1" id="KW-0328">Glycosyltransferase</keyword>
<dbReference type="EMBL" id="FWXZ01000001">
    <property type="protein sequence ID" value="SMC38201.1"/>
    <property type="molecule type" value="Genomic_DNA"/>
</dbReference>
<name>A0AC61PI72_9FIRM</name>
<protein>
    <submittedName>
        <fullName evidence="1">Dolichol-phosphate mannosyltransferase</fullName>
    </submittedName>
</protein>
<gene>
    <name evidence="1" type="ORF">SAMN06297397_0448</name>
</gene>
<keyword evidence="1" id="KW-0808">Transferase</keyword>
<dbReference type="Proteomes" id="UP000192328">
    <property type="component" value="Unassembled WGS sequence"/>
</dbReference>
<sequence>MEKRAAEQAVILIPSLEPDEKLPAYIRKLKEGGFAHIVVVDDGSGEAYRPIFDSVDAVEDTVVLRHEVNKGKGVALKTGYRYIMDNLPDITGVITADADGQHTVTDCLRLADELEQGRRALYLGSRDFNLESIPPKSRSGNKITSRIFQLLYGQYLPDTQTGLRAFRREELPFMLEVEGERYEYEMKVLIACSRARIPMIPVEIETIYENNNEGTHFHPIRDSWRIYKVILGSFIKFMASSLSCWAVDQGLFNLLNVVIFANAEKKSASIILLSTVIARVISATMNYLINRNIVFNGRGDARKSFLRYVVVCAGIMFLSAAGTWLLGLIGMSSTVAKLITDLVLYFVSYRVQERWVFKEDVTHE</sequence>
<keyword evidence="2" id="KW-1185">Reference proteome</keyword>
<accession>A0AC61PI72</accession>
<proteinExistence type="predicted"/>
<reference evidence="1" key="1">
    <citation type="submission" date="2017-04" db="EMBL/GenBank/DDBJ databases">
        <authorList>
            <person name="Varghese N."/>
            <person name="Submissions S."/>
        </authorList>
    </citation>
    <scope>NUCLEOTIDE SEQUENCE</scope>
    <source>
        <strain evidence="1">WTE2008</strain>
    </source>
</reference>
<evidence type="ECO:0000313" key="1">
    <source>
        <dbReference type="EMBL" id="SMC38201.1"/>
    </source>
</evidence>
<organism evidence="1 2">
    <name type="scientific">Aristaeella lactis</name>
    <dbReference type="NCBI Taxonomy" id="3046383"/>
    <lineage>
        <taxon>Bacteria</taxon>
        <taxon>Bacillati</taxon>
        <taxon>Bacillota</taxon>
        <taxon>Clostridia</taxon>
        <taxon>Eubacteriales</taxon>
        <taxon>Aristaeellaceae</taxon>
        <taxon>Aristaeella</taxon>
    </lineage>
</organism>
<comment type="caution">
    <text evidence="1">The sequence shown here is derived from an EMBL/GenBank/DDBJ whole genome shotgun (WGS) entry which is preliminary data.</text>
</comment>